<dbReference type="EMBL" id="CDMZ01003635">
    <property type="protein sequence ID" value="CEM47077.1"/>
    <property type="molecule type" value="Genomic_DNA"/>
</dbReference>
<protein>
    <submittedName>
        <fullName evidence="2">Uncharacterized protein</fullName>
    </submittedName>
</protein>
<name>A0A0G4HS39_9ALVE</name>
<proteinExistence type="predicted"/>
<sequence length="170" mass="17774">MGGGSITGSEGFAAAAAAPGARPLYTKRRREQADEGDGGVNGGVNGGRAVDAKSRGTEGDRSRFVSPVNMTPRHVEQPGNILRGLGLEPSGRRSGNRISFGNLLKEAPVFRDGEMQAVVESSKLIKIGIKGVEESVARRDLVQFLTNYGVGNIPDNADIQALVFGVALAL</sequence>
<accession>A0A0G4HS39</accession>
<dbReference type="AlphaFoldDB" id="A0A0G4HS39"/>
<dbReference type="PhylomeDB" id="A0A0G4HS39"/>
<reference evidence="2" key="1">
    <citation type="submission" date="2014-11" db="EMBL/GenBank/DDBJ databases">
        <authorList>
            <person name="Otto D Thomas"/>
            <person name="Naeem Raeece"/>
        </authorList>
    </citation>
    <scope>NUCLEOTIDE SEQUENCE</scope>
</reference>
<gene>
    <name evidence="2" type="ORF">Cvel_8168</name>
</gene>
<organism evidence="2">
    <name type="scientific">Chromera velia CCMP2878</name>
    <dbReference type="NCBI Taxonomy" id="1169474"/>
    <lineage>
        <taxon>Eukaryota</taxon>
        <taxon>Sar</taxon>
        <taxon>Alveolata</taxon>
        <taxon>Colpodellida</taxon>
        <taxon>Chromeraceae</taxon>
        <taxon>Chromera</taxon>
    </lineage>
</organism>
<dbReference type="VEuPathDB" id="CryptoDB:Cvel_8168"/>
<evidence type="ECO:0000313" key="2">
    <source>
        <dbReference type="EMBL" id="CEM47077.1"/>
    </source>
</evidence>
<feature type="compositionally biased region" description="Basic and acidic residues" evidence="1">
    <location>
        <begin position="50"/>
        <end position="63"/>
    </location>
</feature>
<evidence type="ECO:0000256" key="1">
    <source>
        <dbReference type="SAM" id="MobiDB-lite"/>
    </source>
</evidence>
<feature type="region of interest" description="Disordered" evidence="1">
    <location>
        <begin position="1"/>
        <end position="65"/>
    </location>
</feature>